<dbReference type="Proteomes" id="UP000252139">
    <property type="component" value="Unassembled WGS sequence"/>
</dbReference>
<evidence type="ECO:0000313" key="2">
    <source>
        <dbReference type="EMBL" id="RCH96823.1"/>
    </source>
</evidence>
<accession>A0A367K3N6</accession>
<feature type="region of interest" description="Disordered" evidence="1">
    <location>
        <begin position="1"/>
        <end position="85"/>
    </location>
</feature>
<dbReference type="OrthoDB" id="2213473at2759"/>
<evidence type="ECO:0000256" key="1">
    <source>
        <dbReference type="SAM" id="MobiDB-lite"/>
    </source>
</evidence>
<evidence type="ECO:0000313" key="3">
    <source>
        <dbReference type="Proteomes" id="UP000252139"/>
    </source>
</evidence>
<feature type="compositionally biased region" description="Basic and acidic residues" evidence="1">
    <location>
        <begin position="68"/>
        <end position="78"/>
    </location>
</feature>
<dbReference type="AlphaFoldDB" id="A0A367K3N6"/>
<keyword evidence="3" id="KW-1185">Reference proteome</keyword>
<comment type="caution">
    <text evidence="2">The sequence shown here is derived from an EMBL/GenBank/DDBJ whole genome shotgun (WGS) entry which is preliminary data.</text>
</comment>
<name>A0A367K3N6_RHIAZ</name>
<sequence length="85" mass="9652">MDNKRTENLNDQPHLVSEGPDTLTPKNTAYGQVPLREPKRTMKENLAFGESKSEDYSPLQADQGSVQDFRKSDWDSRVNKAASRQ</sequence>
<protein>
    <submittedName>
        <fullName evidence="2">Uncharacterized protein</fullName>
    </submittedName>
</protein>
<reference evidence="2 3" key="1">
    <citation type="journal article" date="2018" name="G3 (Bethesda)">
        <title>Phylogenetic and Phylogenomic Definition of Rhizopus Species.</title>
        <authorList>
            <person name="Gryganskyi A.P."/>
            <person name="Golan J."/>
            <person name="Dolatabadi S."/>
            <person name="Mondo S."/>
            <person name="Robb S."/>
            <person name="Idnurm A."/>
            <person name="Muszewska A."/>
            <person name="Steczkiewicz K."/>
            <person name="Masonjones S."/>
            <person name="Liao H.L."/>
            <person name="Gajdeczka M.T."/>
            <person name="Anike F."/>
            <person name="Vuek A."/>
            <person name="Anishchenko I.M."/>
            <person name="Voigt K."/>
            <person name="de Hoog G.S."/>
            <person name="Smith M.E."/>
            <person name="Heitman J."/>
            <person name="Vilgalys R."/>
            <person name="Stajich J.E."/>
        </authorList>
    </citation>
    <scope>NUCLEOTIDE SEQUENCE [LARGE SCALE GENOMIC DNA]</scope>
    <source>
        <strain evidence="2 3">CBS 357.93</strain>
    </source>
</reference>
<dbReference type="EMBL" id="PJQL01000334">
    <property type="protein sequence ID" value="RCH96823.1"/>
    <property type="molecule type" value="Genomic_DNA"/>
</dbReference>
<gene>
    <name evidence="2" type="ORF">CU097_014178</name>
</gene>
<proteinExistence type="predicted"/>
<organism evidence="2 3">
    <name type="scientific">Rhizopus azygosporus</name>
    <name type="common">Rhizopus microsporus var. azygosporus</name>
    <dbReference type="NCBI Taxonomy" id="86630"/>
    <lineage>
        <taxon>Eukaryota</taxon>
        <taxon>Fungi</taxon>
        <taxon>Fungi incertae sedis</taxon>
        <taxon>Mucoromycota</taxon>
        <taxon>Mucoromycotina</taxon>
        <taxon>Mucoromycetes</taxon>
        <taxon>Mucorales</taxon>
        <taxon>Mucorineae</taxon>
        <taxon>Rhizopodaceae</taxon>
        <taxon>Rhizopus</taxon>
    </lineage>
</organism>